<dbReference type="SMART" id="SM01362">
    <property type="entry name" value="DUF663"/>
    <property type="match status" value="1"/>
</dbReference>
<dbReference type="GeneID" id="95975767"/>
<keyword evidence="2" id="KW-0690">Ribosome biogenesis</keyword>
<comment type="similarity">
    <text evidence="4">Belongs to the TRAFAC class translation factor GTPase superfamily. Bms1-like GTPase family. TSR1 subfamily.</text>
</comment>
<evidence type="ECO:0000256" key="1">
    <source>
        <dbReference type="ARBA" id="ARBA00004604"/>
    </source>
</evidence>
<keyword evidence="8" id="KW-1185">Reference proteome</keyword>
<sequence length="842" mass="94173">MVSNEQHHHRSTTKSSHKPFKSKHLSKGALKEKSKGKVESLSFEKGARKTPHQQVMSKFDRRNKAKQLRITKGAEHDKATSVFAGKDGAPRIIAVIPLCEDISSTEAVKSLMQSVDVEDEIPQSGTYRLDIARFKQKLQFITLARRNVMDAMDACRLADFVLFVMSANEEVDALGDSMLRTIESQGVSNVMTVAQGIDKIEPAKRRPQVLASLKSFITHFFNSQERVHSLDSRQDSSNVVRSLCTTTPKGIRWREDRSWMLLDHLHLPESAEDSLVVTGVVRGRGLKADRLVQVGDWGDFQIETIVAAPLESKKRGPKDAMAVDDAAPALEVLEEPSADQDDLEELAPEEIAMDDAEDDYPVSLAPTEQKGVLLDDHHYFSDESDVEEDLPKRMPRGTSKYQSAWYAGIGELSDSGSDLESVNGDDDGDLNMDGPAPIPADGVEGMAGREATEYAPSEYPQSEMFLDPSPEDEAEQLAAYRAERKEAEEDLEFPDEIELHPNVAARERLAKYRGLKSLRTSHWETSEDKPYEPEEQSRLLEIGNYKAAKHKMVNEALVGGVKPGTRVAVYLRVPETTSVQSLRLLPAPTGVFSLLRHEHKRTTCNHTITLNSDYPEPLKSKDTLIMQCGPRRMLINPLFSQAGNTPNNVHKFERYLHPGRTAVATFTGPLIWGSVPCLYFKQTSTIPEREIDSDDEDKMAALERPGEKPEYTLIATGTSVAPASNRVIAKRAILTGHPYKIHKRVVTVRYMFFNNEDVAWFKALQLWTKRGRSGFIKESLGTHGYFKAQFDGKMNPMDAIGVSLYKRVWPRWARHWVPGQEGGAADQQVEDAEAPQLVEMAE</sequence>
<gene>
    <name evidence="7" type="ORF">AAFC00_002065</name>
</gene>
<reference evidence="7 8" key="1">
    <citation type="submission" date="2024-07" db="EMBL/GenBank/DDBJ databases">
        <title>Draft sequence of the Neodothiora populina.</title>
        <authorList>
            <person name="Drown D.D."/>
            <person name="Schuette U.S."/>
            <person name="Buechlein A.B."/>
            <person name="Rusch D.R."/>
            <person name="Winton L.W."/>
            <person name="Adams G.A."/>
        </authorList>
    </citation>
    <scope>NUCLEOTIDE SEQUENCE [LARGE SCALE GENOMIC DNA]</scope>
    <source>
        <strain evidence="7 8">CPC 39397</strain>
    </source>
</reference>
<evidence type="ECO:0000256" key="4">
    <source>
        <dbReference type="ARBA" id="ARBA00038288"/>
    </source>
</evidence>
<organism evidence="7 8">
    <name type="scientific">Neodothiora populina</name>
    <dbReference type="NCBI Taxonomy" id="2781224"/>
    <lineage>
        <taxon>Eukaryota</taxon>
        <taxon>Fungi</taxon>
        <taxon>Dikarya</taxon>
        <taxon>Ascomycota</taxon>
        <taxon>Pezizomycotina</taxon>
        <taxon>Dothideomycetes</taxon>
        <taxon>Dothideomycetidae</taxon>
        <taxon>Dothideales</taxon>
        <taxon>Dothioraceae</taxon>
        <taxon>Neodothiora</taxon>
    </lineage>
</organism>
<dbReference type="InterPro" id="IPR012948">
    <property type="entry name" value="AARP2CN"/>
</dbReference>
<dbReference type="Proteomes" id="UP001562354">
    <property type="component" value="Unassembled WGS sequence"/>
</dbReference>
<dbReference type="EMBL" id="JBFMKM010000007">
    <property type="protein sequence ID" value="KAL1305140.1"/>
    <property type="molecule type" value="Genomic_DNA"/>
</dbReference>
<evidence type="ECO:0000256" key="5">
    <source>
        <dbReference type="SAM" id="MobiDB-lite"/>
    </source>
</evidence>
<dbReference type="RefSeq" id="XP_069201414.1">
    <property type="nucleotide sequence ID" value="XM_069341338.1"/>
</dbReference>
<protein>
    <recommendedName>
        <fullName evidence="6">Bms1-type G domain-containing protein</fullName>
    </recommendedName>
</protein>
<evidence type="ECO:0000313" key="8">
    <source>
        <dbReference type="Proteomes" id="UP001562354"/>
    </source>
</evidence>
<comment type="caution">
    <text evidence="7">The sequence shown here is derived from an EMBL/GenBank/DDBJ whole genome shotgun (WGS) entry which is preliminary data.</text>
</comment>
<feature type="domain" description="Bms1-type G" evidence="6">
    <location>
        <begin position="89"/>
        <end position="249"/>
    </location>
</feature>
<evidence type="ECO:0000256" key="2">
    <source>
        <dbReference type="ARBA" id="ARBA00022517"/>
    </source>
</evidence>
<keyword evidence="3" id="KW-0539">Nucleus</keyword>
<feature type="compositionally biased region" description="Basic and acidic residues" evidence="5">
    <location>
        <begin position="29"/>
        <end position="38"/>
    </location>
</feature>
<dbReference type="Pfam" id="PF04950">
    <property type="entry name" value="RIBIOP_C"/>
    <property type="match status" value="1"/>
</dbReference>
<dbReference type="SMART" id="SM00785">
    <property type="entry name" value="AARP2CN"/>
    <property type="match status" value="1"/>
</dbReference>
<evidence type="ECO:0000256" key="3">
    <source>
        <dbReference type="ARBA" id="ARBA00023242"/>
    </source>
</evidence>
<name>A0ABR3PHD4_9PEZI</name>
<dbReference type="PANTHER" id="PTHR12858:SF1">
    <property type="entry name" value="PRE-RRNA-PROCESSING PROTEIN TSR1 HOMOLOG"/>
    <property type="match status" value="1"/>
</dbReference>
<dbReference type="InterPro" id="IPR039761">
    <property type="entry name" value="Bms1/Tsr1"/>
</dbReference>
<feature type="compositionally biased region" description="Basic residues" evidence="5">
    <location>
        <begin position="7"/>
        <end position="26"/>
    </location>
</feature>
<dbReference type="InterPro" id="IPR030387">
    <property type="entry name" value="G_Bms1/Tsr1_dom"/>
</dbReference>
<comment type="subcellular location">
    <subcellularLocation>
        <location evidence="1">Nucleus</location>
        <location evidence="1">Nucleolus</location>
    </subcellularLocation>
</comment>
<dbReference type="Pfam" id="PF22298">
    <property type="entry name" value="Tsr1_G-like"/>
    <property type="match status" value="1"/>
</dbReference>
<dbReference type="PROSITE" id="PS51714">
    <property type="entry name" value="G_BMS1"/>
    <property type="match status" value="1"/>
</dbReference>
<proteinExistence type="inferred from homology"/>
<dbReference type="PANTHER" id="PTHR12858">
    <property type="entry name" value="RIBOSOME BIOGENESIS PROTEIN"/>
    <property type="match status" value="1"/>
</dbReference>
<evidence type="ECO:0000259" key="6">
    <source>
        <dbReference type="PROSITE" id="PS51714"/>
    </source>
</evidence>
<evidence type="ECO:0000313" key="7">
    <source>
        <dbReference type="EMBL" id="KAL1305140.1"/>
    </source>
</evidence>
<feature type="region of interest" description="Disordered" evidence="5">
    <location>
        <begin position="1"/>
        <end position="63"/>
    </location>
</feature>
<accession>A0ABR3PHD4</accession>
<dbReference type="InterPro" id="IPR007034">
    <property type="entry name" value="BMS1_TSR1_C"/>
</dbReference>
<dbReference type="Pfam" id="PF08142">
    <property type="entry name" value="AARP2CN"/>
    <property type="match status" value="1"/>
</dbReference>